<keyword evidence="3 5" id="KW-0472">Membrane</keyword>
<evidence type="ECO:0000259" key="7">
    <source>
        <dbReference type="SMART" id="SM00842"/>
    </source>
</evidence>
<proteinExistence type="inferred from homology"/>
<dbReference type="PANTHER" id="PTHR32432:SF4">
    <property type="entry name" value="CELL DIVISION PROTEIN FTSA"/>
    <property type="match status" value="1"/>
</dbReference>
<dbReference type="CDD" id="cd24048">
    <property type="entry name" value="ASKHA_NBD_FtsA"/>
    <property type="match status" value="1"/>
</dbReference>
<comment type="caution">
    <text evidence="8">The sequence shown here is derived from an EMBL/GenBank/DDBJ whole genome shotgun (WGS) entry which is preliminary data.</text>
</comment>
<evidence type="ECO:0000256" key="5">
    <source>
        <dbReference type="HAMAP-Rule" id="MF_02033"/>
    </source>
</evidence>
<evidence type="ECO:0000256" key="6">
    <source>
        <dbReference type="PIRNR" id="PIRNR003101"/>
    </source>
</evidence>
<feature type="domain" description="SHS2" evidence="7">
    <location>
        <begin position="7"/>
        <end position="200"/>
    </location>
</feature>
<gene>
    <name evidence="5" type="primary">ftsA</name>
    <name evidence="8" type="ORF">A3E44_05635</name>
</gene>
<dbReference type="InterPro" id="IPR020823">
    <property type="entry name" value="Cell_div_FtsA"/>
</dbReference>
<dbReference type="Pfam" id="PF02491">
    <property type="entry name" value="SHS2_FTSA"/>
    <property type="match status" value="1"/>
</dbReference>
<dbReference type="EMBL" id="MGGW01000020">
    <property type="protein sequence ID" value="OGM53868.1"/>
    <property type="molecule type" value="Genomic_DNA"/>
</dbReference>
<dbReference type="SMART" id="SM00842">
    <property type="entry name" value="FtsA"/>
    <property type="match status" value="1"/>
</dbReference>
<dbReference type="Gene3D" id="3.30.1490.110">
    <property type="match status" value="1"/>
</dbReference>
<comment type="function">
    <text evidence="5 6">Cell division protein that is involved in the assembly of the Z ring. May serve as a membrane anchor for the Z ring.</text>
</comment>
<dbReference type="GO" id="GO:0009898">
    <property type="term" value="C:cytoplasmic side of plasma membrane"/>
    <property type="evidence" value="ECO:0007669"/>
    <property type="project" value="UniProtKB-UniRule"/>
</dbReference>
<evidence type="ECO:0000313" key="9">
    <source>
        <dbReference type="Proteomes" id="UP000178603"/>
    </source>
</evidence>
<accession>A0A1F8ARF2</accession>
<dbReference type="InterPro" id="IPR050696">
    <property type="entry name" value="FtsA/MreB"/>
</dbReference>
<evidence type="ECO:0000256" key="3">
    <source>
        <dbReference type="ARBA" id="ARBA00023136"/>
    </source>
</evidence>
<dbReference type="Gene3D" id="3.30.420.40">
    <property type="match status" value="2"/>
</dbReference>
<name>A0A1F8ARF2_9BACT</name>
<dbReference type="InterPro" id="IPR043129">
    <property type="entry name" value="ATPase_NBD"/>
</dbReference>
<dbReference type="GO" id="GO:0043093">
    <property type="term" value="P:FtsZ-dependent cytokinesis"/>
    <property type="evidence" value="ECO:0007669"/>
    <property type="project" value="UniProtKB-UniRule"/>
</dbReference>
<dbReference type="Proteomes" id="UP000178603">
    <property type="component" value="Unassembled WGS sequence"/>
</dbReference>
<comment type="subunit">
    <text evidence="5">Self-interacts. Interacts with FtsZ.</text>
</comment>
<comment type="similarity">
    <text evidence="5 6">Belongs to the FtsA/MreB family.</text>
</comment>
<dbReference type="PANTHER" id="PTHR32432">
    <property type="entry name" value="CELL DIVISION PROTEIN FTSA-RELATED"/>
    <property type="match status" value="1"/>
</dbReference>
<comment type="subcellular location">
    <subcellularLocation>
        <location evidence="5">Cell membrane</location>
        <topology evidence="5">Peripheral membrane protein</topology>
        <orientation evidence="5">Cytoplasmic side</orientation>
    </subcellularLocation>
    <text evidence="5">Localizes to the Z ring in an FtsZ-dependent manner. Targeted to the membrane through a conserved C-terminal amphipathic helix.</text>
</comment>
<organism evidence="8 9">
    <name type="scientific">Candidatus Woesebacteria bacterium RIFCSPHIGHO2_12_FULL_41_24</name>
    <dbReference type="NCBI Taxonomy" id="1802510"/>
    <lineage>
        <taxon>Bacteria</taxon>
        <taxon>Candidatus Woeseibacteriota</taxon>
    </lineage>
</organism>
<dbReference type="InterPro" id="IPR003494">
    <property type="entry name" value="SHS2_FtsA"/>
</dbReference>
<keyword evidence="4 5" id="KW-0131">Cell cycle</keyword>
<sequence length="422" mass="44348">MKDNKIIAAVDIGSSKITTLIARVGVNESSGDKSISIAGVSSSESRGVRKGQIVDIEEAVETVVASVESAERMAGYNLSSAYISVGGAHIASMNSHGVVAISSPDSEINNADIDRVIDAAKAVSIPTSREVIHVIPREYTVDGEGGVKDPVGMTGVRLEVETHLVSASSPAIRNLVKTVNEVGVEVEELVFSGLAASEAVLTNTEKELGCVLVDIGGGTTSVAVFIEGALSYSTEIPIGAKNVTNDLAIGLRVSLETAEKIKLALSQKLKSLKSKEEEDYIDIATFGADESKKVSKKTLIEGIIRPRLNEIFTMVKLDLAKAEMVTKIPSGVVITGGGALTIGVVDSAKRMMSLPARIGEPKGVGGLIDDIMNPAYSTSIGLVLWGSKNIESGGISSLTKKLRFPTKGVFKKFIETVRNLLP</sequence>
<protein>
    <recommendedName>
        <fullName evidence="5 6">Cell division protein FtsA</fullName>
    </recommendedName>
</protein>
<dbReference type="HAMAP" id="MF_02033">
    <property type="entry name" value="FtsA"/>
    <property type="match status" value="1"/>
</dbReference>
<reference evidence="8 9" key="1">
    <citation type="journal article" date="2016" name="Nat. Commun.">
        <title>Thousands of microbial genomes shed light on interconnected biogeochemical processes in an aquifer system.</title>
        <authorList>
            <person name="Anantharaman K."/>
            <person name="Brown C.T."/>
            <person name="Hug L.A."/>
            <person name="Sharon I."/>
            <person name="Castelle C.J."/>
            <person name="Probst A.J."/>
            <person name="Thomas B.C."/>
            <person name="Singh A."/>
            <person name="Wilkins M.J."/>
            <person name="Karaoz U."/>
            <person name="Brodie E.L."/>
            <person name="Williams K.H."/>
            <person name="Hubbard S.S."/>
            <person name="Banfield J.F."/>
        </authorList>
    </citation>
    <scope>NUCLEOTIDE SEQUENCE [LARGE SCALE GENOMIC DNA]</scope>
</reference>
<keyword evidence="1 5" id="KW-1003">Cell membrane</keyword>
<evidence type="ECO:0000313" key="8">
    <source>
        <dbReference type="EMBL" id="OGM53868.1"/>
    </source>
</evidence>
<keyword evidence="2 5" id="KW-0132">Cell division</keyword>
<dbReference type="NCBIfam" id="TIGR01174">
    <property type="entry name" value="ftsA"/>
    <property type="match status" value="1"/>
</dbReference>
<evidence type="ECO:0000256" key="1">
    <source>
        <dbReference type="ARBA" id="ARBA00022475"/>
    </source>
</evidence>
<dbReference type="GO" id="GO:0032153">
    <property type="term" value="C:cell division site"/>
    <property type="evidence" value="ECO:0007669"/>
    <property type="project" value="UniProtKB-UniRule"/>
</dbReference>
<evidence type="ECO:0000256" key="4">
    <source>
        <dbReference type="ARBA" id="ARBA00023306"/>
    </source>
</evidence>
<dbReference type="SUPFAM" id="SSF53067">
    <property type="entry name" value="Actin-like ATPase domain"/>
    <property type="match status" value="2"/>
</dbReference>
<dbReference type="AlphaFoldDB" id="A0A1F8ARF2"/>
<dbReference type="Pfam" id="PF14450">
    <property type="entry name" value="FtsA"/>
    <property type="match status" value="1"/>
</dbReference>
<dbReference type="PIRSF" id="PIRSF003101">
    <property type="entry name" value="FtsA"/>
    <property type="match status" value="1"/>
</dbReference>
<evidence type="ECO:0000256" key="2">
    <source>
        <dbReference type="ARBA" id="ARBA00022618"/>
    </source>
</evidence>